<sequence length="50" mass="6266">MYFYSQKELKNIIYYFLASLLDLFQKIINYKIIFEYYFNNNKYSNITSNK</sequence>
<evidence type="ECO:0000256" key="1">
    <source>
        <dbReference type="SAM" id="Phobius"/>
    </source>
</evidence>
<evidence type="ECO:0000313" key="3">
    <source>
        <dbReference type="Proteomes" id="UP000032746"/>
    </source>
</evidence>
<dbReference type="EMBL" id="CP008706">
    <property type="protein sequence ID" value="AKA32348.1"/>
    <property type="molecule type" value="Genomic_DNA"/>
</dbReference>
<keyword evidence="1" id="KW-0472">Membrane</keyword>
<keyword evidence="1" id="KW-0812">Transmembrane</keyword>
<organism evidence="2 3">
    <name type="scientific">Acinetobacter baumannii</name>
    <dbReference type="NCBI Taxonomy" id="470"/>
    <lineage>
        <taxon>Bacteria</taxon>
        <taxon>Pseudomonadati</taxon>
        <taxon>Pseudomonadota</taxon>
        <taxon>Gammaproteobacteria</taxon>
        <taxon>Moraxellales</taxon>
        <taxon>Moraxellaceae</taxon>
        <taxon>Acinetobacter</taxon>
        <taxon>Acinetobacter calcoaceticus/baumannii complex</taxon>
    </lineage>
</organism>
<feature type="transmembrane region" description="Helical" evidence="1">
    <location>
        <begin position="12"/>
        <end position="33"/>
    </location>
</feature>
<accession>A0A0D5YKC6</accession>
<proteinExistence type="predicted"/>
<gene>
    <name evidence="2" type="ORF">ABUW_2625</name>
</gene>
<reference evidence="3" key="2">
    <citation type="submission" date="2015-03" db="EMBL/GenBank/DDBJ databases">
        <authorList>
            <person name="Gallagher L.A."/>
            <person name="Hayden H.S."/>
            <person name="Weiss E.J."/>
            <person name="Hager K.R."/>
            <person name="Ramage E."/>
            <person name="Radey M.R."/>
            <person name="Bydalek R."/>
            <person name="Manoil C."/>
            <person name="Miller S.I."/>
            <person name="Brittnacher M.J."/>
        </authorList>
    </citation>
    <scope>NUCLEOTIDE SEQUENCE [LARGE SCALE GENOMIC DNA]</scope>
    <source>
        <strain evidence="3">AB5075-UW</strain>
    </source>
</reference>
<dbReference type="Proteomes" id="UP000032746">
    <property type="component" value="Chromosome"/>
</dbReference>
<keyword evidence="1" id="KW-1133">Transmembrane helix</keyword>
<name>A0A0D5YKC6_ACIBA</name>
<dbReference type="AlphaFoldDB" id="A0A0D5YKC6"/>
<dbReference type="PATRIC" id="fig|470.1345.peg.2578"/>
<protein>
    <submittedName>
        <fullName evidence="2">Uncharacterized protein</fullName>
    </submittedName>
</protein>
<evidence type="ECO:0000313" key="2">
    <source>
        <dbReference type="EMBL" id="AKA32348.1"/>
    </source>
</evidence>
<reference evidence="2 3" key="1">
    <citation type="journal article" date="2015" name="J. Bacteriol.">
        <title>Resources for Genetic and Genomic Analysis of Emerging Pathogen Acinetobacter baumannii.</title>
        <authorList>
            <person name="Gallagher L.A."/>
            <person name="Ramage E."/>
            <person name="Weiss E.J."/>
            <person name="Radey M."/>
            <person name="Hayden H.S."/>
            <person name="Held K.G."/>
            <person name="Huse H.K."/>
            <person name="Zurawski D.V."/>
            <person name="Brittnacher M.J."/>
            <person name="Manoil C."/>
        </authorList>
    </citation>
    <scope>NUCLEOTIDE SEQUENCE [LARGE SCALE GENOMIC DNA]</scope>
    <source>
        <strain evidence="2 3">AB5075-UW</strain>
    </source>
</reference>